<accession>A0ABY1Q9Z1</accession>
<dbReference type="EMBL" id="FXUG01000008">
    <property type="protein sequence ID" value="SMP63430.1"/>
    <property type="molecule type" value="Genomic_DNA"/>
</dbReference>
<protein>
    <submittedName>
        <fullName evidence="1">Uncharacterized protein</fullName>
    </submittedName>
</protein>
<evidence type="ECO:0000313" key="2">
    <source>
        <dbReference type="Proteomes" id="UP001158067"/>
    </source>
</evidence>
<sequence>MKGDDKSEFLGDNGETCGRKTKFATLARFQPMYRQLKDTVGNRGCCGAPGRSVWLMLPRPTIAMLLNDQAQKSSDGR</sequence>
<name>A0ABY1Q9Z1_9BACT</name>
<dbReference type="Proteomes" id="UP001158067">
    <property type="component" value="Unassembled WGS sequence"/>
</dbReference>
<organism evidence="1 2">
    <name type="scientific">Neorhodopirellula lusitana</name>
    <dbReference type="NCBI Taxonomy" id="445327"/>
    <lineage>
        <taxon>Bacteria</taxon>
        <taxon>Pseudomonadati</taxon>
        <taxon>Planctomycetota</taxon>
        <taxon>Planctomycetia</taxon>
        <taxon>Pirellulales</taxon>
        <taxon>Pirellulaceae</taxon>
        <taxon>Neorhodopirellula</taxon>
    </lineage>
</organism>
<proteinExistence type="predicted"/>
<keyword evidence="2" id="KW-1185">Reference proteome</keyword>
<reference evidence="1 2" key="1">
    <citation type="submission" date="2017-05" db="EMBL/GenBank/DDBJ databases">
        <authorList>
            <person name="Varghese N."/>
            <person name="Submissions S."/>
        </authorList>
    </citation>
    <scope>NUCLEOTIDE SEQUENCE [LARGE SCALE GENOMIC DNA]</scope>
    <source>
        <strain evidence="1 2">DSM 25457</strain>
    </source>
</reference>
<gene>
    <name evidence="1" type="ORF">SAMN06265222_10875</name>
</gene>
<evidence type="ECO:0000313" key="1">
    <source>
        <dbReference type="EMBL" id="SMP63430.1"/>
    </source>
</evidence>
<comment type="caution">
    <text evidence="1">The sequence shown here is derived from an EMBL/GenBank/DDBJ whole genome shotgun (WGS) entry which is preliminary data.</text>
</comment>